<dbReference type="PANTHER" id="PTHR43133">
    <property type="entry name" value="RNA POLYMERASE ECF-TYPE SIGMA FACTO"/>
    <property type="match status" value="1"/>
</dbReference>
<keyword evidence="5 6" id="KW-0804">Transcription</keyword>
<keyword evidence="4 6" id="KW-0238">DNA-binding</keyword>
<dbReference type="InterPro" id="IPR039425">
    <property type="entry name" value="RNA_pol_sigma-70-like"/>
</dbReference>
<reference evidence="10 11" key="1">
    <citation type="submission" date="2018-05" db="EMBL/GenBank/DDBJ databases">
        <title>Genomic Encyclopedia of Type Strains, Phase IV (KMG-IV): sequencing the most valuable type-strain genomes for metagenomic binning, comparative biology and taxonomic classification.</title>
        <authorList>
            <person name="Goeker M."/>
        </authorList>
    </citation>
    <scope>NUCLEOTIDE SEQUENCE [LARGE SCALE GENOMIC DNA]</scope>
    <source>
        <strain evidence="10 11">DSM 18773</strain>
    </source>
</reference>
<evidence type="ECO:0000313" key="11">
    <source>
        <dbReference type="Proteomes" id="UP000245634"/>
    </source>
</evidence>
<organism evidence="10 11">
    <name type="scientific">Tumebacillus permanentifrigoris</name>
    <dbReference type="NCBI Taxonomy" id="378543"/>
    <lineage>
        <taxon>Bacteria</taxon>
        <taxon>Bacillati</taxon>
        <taxon>Bacillota</taxon>
        <taxon>Bacilli</taxon>
        <taxon>Bacillales</taxon>
        <taxon>Alicyclobacillaceae</taxon>
        <taxon>Tumebacillus</taxon>
    </lineage>
</organism>
<dbReference type="RefSeq" id="WP_109688172.1">
    <property type="nucleotide sequence ID" value="NZ_QGGL01000006.1"/>
</dbReference>
<keyword evidence="2 6" id="KW-0805">Transcription regulation</keyword>
<dbReference type="InterPro" id="IPR007627">
    <property type="entry name" value="RNA_pol_sigma70_r2"/>
</dbReference>
<dbReference type="AlphaFoldDB" id="A0A316D983"/>
<evidence type="ECO:0000256" key="1">
    <source>
        <dbReference type="ARBA" id="ARBA00010641"/>
    </source>
</evidence>
<dbReference type="InterPro" id="IPR013324">
    <property type="entry name" value="RNA_pol_sigma_r3/r4-like"/>
</dbReference>
<evidence type="ECO:0000256" key="6">
    <source>
        <dbReference type="RuleBase" id="RU000716"/>
    </source>
</evidence>
<dbReference type="PANTHER" id="PTHR43133:SF51">
    <property type="entry name" value="RNA POLYMERASE SIGMA FACTOR"/>
    <property type="match status" value="1"/>
</dbReference>
<dbReference type="Gene3D" id="1.10.10.10">
    <property type="entry name" value="Winged helix-like DNA-binding domain superfamily/Winged helix DNA-binding domain"/>
    <property type="match status" value="1"/>
</dbReference>
<feature type="compositionally biased region" description="Basic and acidic residues" evidence="7">
    <location>
        <begin position="183"/>
        <end position="194"/>
    </location>
</feature>
<dbReference type="InterPro" id="IPR014327">
    <property type="entry name" value="RNA_pol_sigma70_bacteroid"/>
</dbReference>
<dbReference type="InterPro" id="IPR036388">
    <property type="entry name" value="WH-like_DNA-bd_sf"/>
</dbReference>
<evidence type="ECO:0000259" key="9">
    <source>
        <dbReference type="Pfam" id="PF08281"/>
    </source>
</evidence>
<proteinExistence type="inferred from homology"/>
<gene>
    <name evidence="10" type="ORF">C7459_10619</name>
</gene>
<sequence length="205" mass="24235">MHEASDQELIQGVQTGDDACYRLLVERYQSLVYTIALRMVRDRTEAEDIVQDVFLKAFRTLEHFREEASFKTWICKIATNRCIDWKRKHGVRQERTAQVEEAAWIPDTTVERPEQALVRRETQAEVRRLIEEMPEKYRKILILYHFQNMSYQDIADDQQISPRTVETRLYRAKQMMRTALRGGESDDTHERELAVEVSGGRSGRR</sequence>
<evidence type="ECO:0000256" key="7">
    <source>
        <dbReference type="SAM" id="MobiDB-lite"/>
    </source>
</evidence>
<dbReference type="GO" id="GO:0006352">
    <property type="term" value="P:DNA-templated transcription initiation"/>
    <property type="evidence" value="ECO:0007669"/>
    <property type="project" value="InterPro"/>
</dbReference>
<dbReference type="GO" id="GO:0003677">
    <property type="term" value="F:DNA binding"/>
    <property type="evidence" value="ECO:0007669"/>
    <property type="project" value="UniProtKB-KW"/>
</dbReference>
<evidence type="ECO:0000256" key="4">
    <source>
        <dbReference type="ARBA" id="ARBA00023125"/>
    </source>
</evidence>
<dbReference type="Gene3D" id="1.10.1740.10">
    <property type="match status" value="1"/>
</dbReference>
<dbReference type="GO" id="GO:0006950">
    <property type="term" value="P:response to stress"/>
    <property type="evidence" value="ECO:0007669"/>
    <property type="project" value="UniProtKB-ARBA"/>
</dbReference>
<evidence type="ECO:0000256" key="2">
    <source>
        <dbReference type="ARBA" id="ARBA00023015"/>
    </source>
</evidence>
<evidence type="ECO:0000256" key="5">
    <source>
        <dbReference type="ARBA" id="ARBA00023163"/>
    </source>
</evidence>
<keyword evidence="3 6" id="KW-0731">Sigma factor</keyword>
<protein>
    <recommendedName>
        <fullName evidence="6">RNA polymerase sigma factor</fullName>
    </recommendedName>
</protein>
<feature type="region of interest" description="Disordered" evidence="7">
    <location>
        <begin position="180"/>
        <end position="205"/>
    </location>
</feature>
<evidence type="ECO:0000313" key="10">
    <source>
        <dbReference type="EMBL" id="PWK13741.1"/>
    </source>
</evidence>
<dbReference type="OrthoDB" id="9785675at2"/>
<dbReference type="Pfam" id="PF08281">
    <property type="entry name" value="Sigma70_r4_2"/>
    <property type="match status" value="1"/>
</dbReference>
<dbReference type="SUPFAM" id="SSF88659">
    <property type="entry name" value="Sigma3 and sigma4 domains of RNA polymerase sigma factors"/>
    <property type="match status" value="1"/>
</dbReference>
<name>A0A316D983_9BACL</name>
<feature type="domain" description="RNA polymerase sigma factor 70 region 4 type 2" evidence="9">
    <location>
        <begin position="125"/>
        <end position="176"/>
    </location>
</feature>
<dbReference type="EMBL" id="QGGL01000006">
    <property type="protein sequence ID" value="PWK13741.1"/>
    <property type="molecule type" value="Genomic_DNA"/>
</dbReference>
<dbReference type="InterPro" id="IPR013325">
    <property type="entry name" value="RNA_pol_sigma_r2"/>
</dbReference>
<dbReference type="NCBIfam" id="TIGR02985">
    <property type="entry name" value="Sig70_bacteroi1"/>
    <property type="match status" value="1"/>
</dbReference>
<dbReference type="Proteomes" id="UP000245634">
    <property type="component" value="Unassembled WGS sequence"/>
</dbReference>
<keyword evidence="11" id="KW-1185">Reference proteome</keyword>
<evidence type="ECO:0000259" key="8">
    <source>
        <dbReference type="Pfam" id="PF04542"/>
    </source>
</evidence>
<comment type="caution">
    <text evidence="10">The sequence shown here is derived from an EMBL/GenBank/DDBJ whole genome shotgun (WGS) entry which is preliminary data.</text>
</comment>
<evidence type="ECO:0000256" key="3">
    <source>
        <dbReference type="ARBA" id="ARBA00023082"/>
    </source>
</evidence>
<dbReference type="InterPro" id="IPR014284">
    <property type="entry name" value="RNA_pol_sigma-70_dom"/>
</dbReference>
<dbReference type="SUPFAM" id="SSF88946">
    <property type="entry name" value="Sigma2 domain of RNA polymerase sigma factors"/>
    <property type="match status" value="1"/>
</dbReference>
<feature type="domain" description="RNA polymerase sigma-70 region 2" evidence="8">
    <location>
        <begin position="24"/>
        <end position="90"/>
    </location>
</feature>
<dbReference type="InterPro" id="IPR000838">
    <property type="entry name" value="RNA_pol_sigma70_ECF_CS"/>
</dbReference>
<dbReference type="InterPro" id="IPR013249">
    <property type="entry name" value="RNA_pol_sigma70_r4_t2"/>
</dbReference>
<dbReference type="Pfam" id="PF04542">
    <property type="entry name" value="Sigma70_r2"/>
    <property type="match status" value="1"/>
</dbReference>
<dbReference type="GO" id="GO:0016987">
    <property type="term" value="F:sigma factor activity"/>
    <property type="evidence" value="ECO:0007669"/>
    <property type="project" value="UniProtKB-KW"/>
</dbReference>
<dbReference type="NCBIfam" id="TIGR02937">
    <property type="entry name" value="sigma70-ECF"/>
    <property type="match status" value="1"/>
</dbReference>
<dbReference type="PROSITE" id="PS01063">
    <property type="entry name" value="SIGMA70_ECF"/>
    <property type="match status" value="1"/>
</dbReference>
<comment type="similarity">
    <text evidence="1 6">Belongs to the sigma-70 factor family. ECF subfamily.</text>
</comment>
<accession>A0A316D983</accession>
<dbReference type="CDD" id="cd06171">
    <property type="entry name" value="Sigma70_r4"/>
    <property type="match status" value="1"/>
</dbReference>